<sequence>MPLDLVGYSNGGALALKYALDSLEDSHLRQPQQIILLSPMIGVTAFARFAGLAGLPSVFPAFARAAWLNVAPEFNPFKYNSFPVKAARQSWLLSQALQQQIIRAARQGELKALPPILTFQSVMDSTVSTRAVVESLYRYLPDNGSELVVFDINQAADSPGPVSPCALCGGEYAAAPGAADLYHHGGDQRDGAHAADRRPDHAGPGTGRASLSFTPGLAGGYVLFVACGGAVSPERLAVWSRAGREEPLRH</sequence>
<name>A0A378AQR2_KLEPN</name>
<evidence type="ECO:0000313" key="2">
    <source>
        <dbReference type="EMBL" id="STV18048.1"/>
    </source>
</evidence>
<feature type="compositionally biased region" description="Basic and acidic residues" evidence="1">
    <location>
        <begin position="183"/>
        <end position="201"/>
    </location>
</feature>
<feature type="region of interest" description="Disordered" evidence="1">
    <location>
        <begin position="183"/>
        <end position="209"/>
    </location>
</feature>
<dbReference type="Proteomes" id="UP000255192">
    <property type="component" value="Unassembled WGS sequence"/>
</dbReference>
<evidence type="ECO:0000313" key="3">
    <source>
        <dbReference type="Proteomes" id="UP000255192"/>
    </source>
</evidence>
<accession>A0A378AQR2</accession>
<dbReference type="SUPFAM" id="SSF53474">
    <property type="entry name" value="alpha/beta-Hydrolases"/>
    <property type="match status" value="1"/>
</dbReference>
<dbReference type="AlphaFoldDB" id="A0A378AQR2"/>
<evidence type="ECO:0000256" key="1">
    <source>
        <dbReference type="SAM" id="MobiDB-lite"/>
    </source>
</evidence>
<gene>
    <name evidence="2" type="ORF">NCTC204_04422</name>
</gene>
<reference evidence="2 3" key="1">
    <citation type="submission" date="2018-06" db="EMBL/GenBank/DDBJ databases">
        <authorList>
            <consortium name="Pathogen Informatics"/>
            <person name="Doyle S."/>
        </authorList>
    </citation>
    <scope>NUCLEOTIDE SEQUENCE [LARGE SCALE GENOMIC DNA]</scope>
    <source>
        <strain evidence="2 3">NCTC204</strain>
    </source>
</reference>
<dbReference type="EMBL" id="UGMD01000002">
    <property type="protein sequence ID" value="STV18048.1"/>
    <property type="molecule type" value="Genomic_DNA"/>
</dbReference>
<protein>
    <submittedName>
        <fullName evidence="2">Membrane protein</fullName>
    </submittedName>
</protein>
<organism evidence="2 3">
    <name type="scientific">Klebsiella pneumoniae</name>
    <dbReference type="NCBI Taxonomy" id="573"/>
    <lineage>
        <taxon>Bacteria</taxon>
        <taxon>Pseudomonadati</taxon>
        <taxon>Pseudomonadota</taxon>
        <taxon>Gammaproteobacteria</taxon>
        <taxon>Enterobacterales</taxon>
        <taxon>Enterobacteriaceae</taxon>
        <taxon>Klebsiella/Raoultella group</taxon>
        <taxon>Klebsiella</taxon>
        <taxon>Klebsiella pneumoniae complex</taxon>
    </lineage>
</organism>
<dbReference type="Gene3D" id="3.40.50.1820">
    <property type="entry name" value="alpha/beta hydrolase"/>
    <property type="match status" value="1"/>
</dbReference>
<proteinExistence type="predicted"/>
<dbReference type="InterPro" id="IPR029058">
    <property type="entry name" value="AB_hydrolase_fold"/>
</dbReference>